<accession>A0A8H6MYH9</accession>
<proteinExistence type="predicted"/>
<reference evidence="2 3" key="1">
    <citation type="journal article" date="2020" name="Phytopathology">
        <title>Genome Sequence Resources of Colletotrichum truncatum, C. plurivorum, C. musicola, and C. sojae: Four Species Pathogenic to Soybean (Glycine max).</title>
        <authorList>
            <person name="Rogerio F."/>
            <person name="Boufleur T.R."/>
            <person name="Ciampi-Guillardi M."/>
            <person name="Sukno S.A."/>
            <person name="Thon M.R."/>
            <person name="Massola Junior N.S."/>
            <person name="Baroncelli R."/>
        </authorList>
    </citation>
    <scope>NUCLEOTIDE SEQUENCE [LARGE SCALE GENOMIC DNA]</scope>
    <source>
        <strain evidence="2 3">LFN0009</strain>
    </source>
</reference>
<name>A0A8H6MYH9_9PEZI</name>
<evidence type="ECO:0000313" key="3">
    <source>
        <dbReference type="Proteomes" id="UP000652219"/>
    </source>
</evidence>
<feature type="region of interest" description="Disordered" evidence="1">
    <location>
        <begin position="25"/>
        <end position="50"/>
    </location>
</feature>
<dbReference type="Proteomes" id="UP000652219">
    <property type="component" value="Unassembled WGS sequence"/>
</dbReference>
<comment type="caution">
    <text evidence="2">The sequence shown here is derived from an EMBL/GenBank/DDBJ whole genome shotgun (WGS) entry which is preliminary data.</text>
</comment>
<dbReference type="EMBL" id="WIGN01000050">
    <property type="protein sequence ID" value="KAF6813739.1"/>
    <property type="molecule type" value="Genomic_DNA"/>
</dbReference>
<organism evidence="2 3">
    <name type="scientific">Colletotrichum sojae</name>
    <dbReference type="NCBI Taxonomy" id="2175907"/>
    <lineage>
        <taxon>Eukaryota</taxon>
        <taxon>Fungi</taxon>
        <taxon>Dikarya</taxon>
        <taxon>Ascomycota</taxon>
        <taxon>Pezizomycotina</taxon>
        <taxon>Sordariomycetes</taxon>
        <taxon>Hypocreomycetidae</taxon>
        <taxon>Glomerellales</taxon>
        <taxon>Glomerellaceae</taxon>
        <taxon>Colletotrichum</taxon>
        <taxon>Colletotrichum orchidearum species complex</taxon>
    </lineage>
</organism>
<evidence type="ECO:0000256" key="1">
    <source>
        <dbReference type="SAM" id="MobiDB-lite"/>
    </source>
</evidence>
<dbReference type="AlphaFoldDB" id="A0A8H6MYH9"/>
<protein>
    <submittedName>
        <fullName evidence="2">Uncharacterized protein</fullName>
    </submittedName>
</protein>
<keyword evidence="3" id="KW-1185">Reference proteome</keyword>
<evidence type="ECO:0000313" key="2">
    <source>
        <dbReference type="EMBL" id="KAF6813739.1"/>
    </source>
</evidence>
<gene>
    <name evidence="2" type="ORF">CSOJ01_04465</name>
</gene>
<sequence length="145" mass="16095">MSIPTNLWIGAPEVCLLHGVSPSSVLRQPSKVPDQPGDRASASRDGTDKIDEGFWHDRVTRIVDSGCRSCLFARNKARRGGILVGLQAPSHEVTRNKSAAPRTPVHLANGVYETGWKDDRRRTISGGLVRWEAYEWRHTVSEARP</sequence>
<feature type="compositionally biased region" description="Basic and acidic residues" evidence="1">
    <location>
        <begin position="41"/>
        <end position="50"/>
    </location>
</feature>